<dbReference type="EMBL" id="FNYT01000051">
    <property type="protein sequence ID" value="SEJ97363.1"/>
    <property type="molecule type" value="Genomic_DNA"/>
</dbReference>
<dbReference type="GO" id="GO:0005886">
    <property type="term" value="C:plasma membrane"/>
    <property type="evidence" value="ECO:0007669"/>
    <property type="project" value="UniProtKB-SubCell"/>
</dbReference>
<dbReference type="STRING" id="640938.TR210_2942"/>
<keyword evidence="3" id="KW-1003">Cell membrane</keyword>
<evidence type="ECO:0000256" key="1">
    <source>
        <dbReference type="ARBA" id="ARBA00004651"/>
    </source>
</evidence>
<feature type="transmembrane region" description="Helical" evidence="7">
    <location>
        <begin position="72"/>
        <end position="94"/>
    </location>
</feature>
<keyword evidence="6 7" id="KW-0472">Membrane</keyword>
<dbReference type="InterPro" id="IPR011701">
    <property type="entry name" value="MFS"/>
</dbReference>
<feature type="transmembrane region" description="Helical" evidence="7">
    <location>
        <begin position="44"/>
        <end position="65"/>
    </location>
</feature>
<keyword evidence="12" id="KW-1185">Reference proteome</keyword>
<accession>A0A143Z8W6</accession>
<dbReference type="PANTHER" id="PTHR23517">
    <property type="entry name" value="RESISTANCE PROTEIN MDTM, PUTATIVE-RELATED-RELATED"/>
    <property type="match status" value="1"/>
</dbReference>
<comment type="subcellular location">
    <subcellularLocation>
        <location evidence="1">Cell membrane</location>
        <topology evidence="1">Multi-pass membrane protein</topology>
    </subcellularLocation>
</comment>
<keyword evidence="5 7" id="KW-1133">Transmembrane helix</keyword>
<evidence type="ECO:0000256" key="5">
    <source>
        <dbReference type="ARBA" id="ARBA00022989"/>
    </source>
</evidence>
<feature type="transmembrane region" description="Helical" evidence="7">
    <location>
        <begin position="12"/>
        <end position="38"/>
    </location>
</feature>
<protein>
    <submittedName>
        <fullName evidence="10">MFS transporter, DHA1 family, multidrug resistance protein B</fullName>
    </submittedName>
</protein>
<dbReference type="InterPro" id="IPR020846">
    <property type="entry name" value="MFS_dom"/>
</dbReference>
<dbReference type="InterPro" id="IPR050171">
    <property type="entry name" value="MFS_Transporters"/>
</dbReference>
<feature type="transmembrane region" description="Helical" evidence="7">
    <location>
        <begin position="141"/>
        <end position="159"/>
    </location>
</feature>
<evidence type="ECO:0000256" key="6">
    <source>
        <dbReference type="ARBA" id="ARBA00023136"/>
    </source>
</evidence>
<feature type="transmembrane region" description="Helical" evidence="7">
    <location>
        <begin position="379"/>
        <end position="400"/>
    </location>
</feature>
<feature type="transmembrane region" description="Helical" evidence="7">
    <location>
        <begin position="290"/>
        <end position="306"/>
    </location>
</feature>
<feature type="transmembrane region" description="Helical" evidence="7">
    <location>
        <begin position="165"/>
        <end position="181"/>
    </location>
</feature>
<evidence type="ECO:0000256" key="3">
    <source>
        <dbReference type="ARBA" id="ARBA00022475"/>
    </source>
</evidence>
<feature type="domain" description="Major facilitator superfamily (MFS) profile" evidence="8">
    <location>
        <begin position="1"/>
        <end position="399"/>
    </location>
</feature>
<evidence type="ECO:0000256" key="7">
    <source>
        <dbReference type="SAM" id="Phobius"/>
    </source>
</evidence>
<evidence type="ECO:0000313" key="11">
    <source>
        <dbReference type="Proteomes" id="UP000076878"/>
    </source>
</evidence>
<dbReference type="GO" id="GO:0022857">
    <property type="term" value="F:transmembrane transporter activity"/>
    <property type="evidence" value="ECO:0007669"/>
    <property type="project" value="InterPro"/>
</dbReference>
<dbReference type="RefSeq" id="WP_068624987.1">
    <property type="nucleotide sequence ID" value="NZ_FJNB01000037.1"/>
</dbReference>
<keyword evidence="2" id="KW-0813">Transport</keyword>
<evidence type="ECO:0000256" key="2">
    <source>
        <dbReference type="ARBA" id="ARBA00022448"/>
    </source>
</evidence>
<feature type="transmembrane region" description="Helical" evidence="7">
    <location>
        <begin position="100"/>
        <end position="120"/>
    </location>
</feature>
<evidence type="ECO:0000313" key="10">
    <source>
        <dbReference type="EMBL" id="SEJ97363.1"/>
    </source>
</evidence>
<dbReference type="EMBL" id="FJNB01000037">
    <property type="protein sequence ID" value="CZR10514.1"/>
    <property type="molecule type" value="Genomic_DNA"/>
</dbReference>
<dbReference type="AlphaFoldDB" id="A0A143Z8W6"/>
<organism evidence="9 11">
    <name type="scientific">Trichococcus ilyis</name>
    <dbReference type="NCBI Taxonomy" id="640938"/>
    <lineage>
        <taxon>Bacteria</taxon>
        <taxon>Bacillati</taxon>
        <taxon>Bacillota</taxon>
        <taxon>Bacilli</taxon>
        <taxon>Lactobacillales</taxon>
        <taxon>Carnobacteriaceae</taxon>
        <taxon>Trichococcus</taxon>
    </lineage>
</organism>
<dbReference type="Proteomes" id="UP000076878">
    <property type="component" value="Unassembled WGS sequence"/>
</dbReference>
<gene>
    <name evidence="10" type="ORF">SAMN05216375_15110</name>
    <name evidence="9" type="ORF">TR210_2942</name>
</gene>
<sequence length="406" mass="45054">MATTFSKNIRSTLVSSFINSLIYSCTIPFLVIYLAGIFNPQVTGMLVMTNVVVCFLAGIIGGYLADNFQRTAILYLFQSLYGGSLLLIALRFLGLLSADGWLILGYLACGISFNLYSPAYDAVLMDCTTTKNRKQAYQWQYWTFNLSMALGFSIGGFLFQHFLPQLFLVAGMAQLVVALVFRRQLDYSNGTAEKLHKNRLKDLFLNYRIAAKDTRWLLLILGMALFNTAEFSLKTYTGVRLSKEFETLTFFTVPIDGVRMLSLLQVLNTLLVVGFTFLVSRFTEKRSEKATILYGLVVYVVSYGLIAVMNNIYVLIPLMIMATIGELASSPNINARKVDLVPEDKQASYLAFSSLSYQGADLLAAFALTLSGYISAGFIAGYIIILGLIGTHLTISSLYVRKNKGT</sequence>
<feature type="transmembrane region" description="Helical" evidence="7">
    <location>
        <begin position="216"/>
        <end position="237"/>
    </location>
</feature>
<evidence type="ECO:0000313" key="9">
    <source>
        <dbReference type="EMBL" id="CZR10514.1"/>
    </source>
</evidence>
<keyword evidence="4 7" id="KW-0812">Transmembrane</keyword>
<dbReference type="PROSITE" id="PS50850">
    <property type="entry name" value="MFS"/>
    <property type="match status" value="1"/>
</dbReference>
<evidence type="ECO:0000256" key="4">
    <source>
        <dbReference type="ARBA" id="ARBA00022692"/>
    </source>
</evidence>
<dbReference type="Pfam" id="PF07690">
    <property type="entry name" value="MFS_1"/>
    <property type="match status" value="1"/>
</dbReference>
<dbReference type="PANTHER" id="PTHR23517:SF3">
    <property type="entry name" value="INTEGRAL MEMBRANE TRANSPORT PROTEIN"/>
    <property type="match status" value="1"/>
</dbReference>
<proteinExistence type="predicted"/>
<dbReference type="Gene3D" id="1.20.1250.20">
    <property type="entry name" value="MFS general substrate transporter like domains"/>
    <property type="match status" value="1"/>
</dbReference>
<dbReference type="OrthoDB" id="9793283at2"/>
<reference evidence="10 12" key="2">
    <citation type="submission" date="2016-10" db="EMBL/GenBank/DDBJ databases">
        <authorList>
            <person name="Varghese N."/>
            <person name="Submissions S."/>
        </authorList>
    </citation>
    <scope>NUCLEOTIDE SEQUENCE [LARGE SCALE GENOMIC DNA]</scope>
    <source>
        <strain evidence="10 12">DSM 22150</strain>
    </source>
</reference>
<dbReference type="InterPro" id="IPR036259">
    <property type="entry name" value="MFS_trans_sf"/>
</dbReference>
<evidence type="ECO:0000259" key="8">
    <source>
        <dbReference type="PROSITE" id="PS50850"/>
    </source>
</evidence>
<name>A0A143Z8W6_9LACT</name>
<dbReference type="SUPFAM" id="SSF103473">
    <property type="entry name" value="MFS general substrate transporter"/>
    <property type="match status" value="1"/>
</dbReference>
<dbReference type="PROSITE" id="PS51257">
    <property type="entry name" value="PROKAR_LIPOPROTEIN"/>
    <property type="match status" value="1"/>
</dbReference>
<evidence type="ECO:0000313" key="12">
    <source>
        <dbReference type="Proteomes" id="UP000199280"/>
    </source>
</evidence>
<dbReference type="Proteomes" id="UP000199280">
    <property type="component" value="Unassembled WGS sequence"/>
</dbReference>
<reference evidence="9 11" key="1">
    <citation type="submission" date="2016-02" db="EMBL/GenBank/DDBJ databases">
        <authorList>
            <person name="Wen L."/>
            <person name="He K."/>
            <person name="Yang H."/>
        </authorList>
    </citation>
    <scope>NUCLEOTIDE SEQUENCE [LARGE SCALE GENOMIC DNA]</scope>
    <source>
        <strain evidence="9">Trichococcus_R210</strain>
    </source>
</reference>
<feature type="transmembrane region" description="Helical" evidence="7">
    <location>
        <begin position="257"/>
        <end position="278"/>
    </location>
</feature>